<dbReference type="Proteomes" id="UP001354989">
    <property type="component" value="Plasmid pPP1"/>
</dbReference>
<dbReference type="SUPFAM" id="SSF51215">
    <property type="entry name" value="Regulatory protein AraC"/>
    <property type="match status" value="1"/>
</dbReference>
<keyword evidence="5" id="KW-0614">Plasmid</keyword>
<evidence type="ECO:0000256" key="1">
    <source>
        <dbReference type="ARBA" id="ARBA00023015"/>
    </source>
</evidence>
<dbReference type="RefSeq" id="WP_338398341.1">
    <property type="nucleotide sequence ID" value="NZ_AP025293.1"/>
</dbReference>
<dbReference type="PANTHER" id="PTHR43280">
    <property type="entry name" value="ARAC-FAMILY TRANSCRIPTIONAL REGULATOR"/>
    <property type="match status" value="1"/>
</dbReference>
<dbReference type="InterPro" id="IPR009057">
    <property type="entry name" value="Homeodomain-like_sf"/>
</dbReference>
<name>A0ABN6LB89_9BACT</name>
<dbReference type="PANTHER" id="PTHR43280:SF32">
    <property type="entry name" value="TRANSCRIPTIONAL REGULATORY PROTEIN"/>
    <property type="match status" value="1"/>
</dbReference>
<evidence type="ECO:0000256" key="2">
    <source>
        <dbReference type="ARBA" id="ARBA00023125"/>
    </source>
</evidence>
<dbReference type="SMART" id="SM00342">
    <property type="entry name" value="HTH_ARAC"/>
    <property type="match status" value="1"/>
</dbReference>
<reference evidence="5 6" key="1">
    <citation type="submission" date="2021-12" db="EMBL/GenBank/DDBJ databases">
        <title>Genome sequencing of bacteria with rrn-lacking chromosome and rrn-plasmid.</title>
        <authorList>
            <person name="Anda M."/>
            <person name="Iwasaki W."/>
        </authorList>
    </citation>
    <scope>NUCLEOTIDE SEQUENCE [LARGE SCALE GENOMIC DNA]</scope>
    <source>
        <strain evidence="5 6">NBRC 101262</strain>
        <plasmid evidence="5 6">pPP1</plasmid>
    </source>
</reference>
<dbReference type="EMBL" id="AP025293">
    <property type="protein sequence ID" value="BDD00483.1"/>
    <property type="molecule type" value="Genomic_DNA"/>
</dbReference>
<organism evidence="5 6">
    <name type="scientific">Persicobacter psychrovividus</name>
    <dbReference type="NCBI Taxonomy" id="387638"/>
    <lineage>
        <taxon>Bacteria</taxon>
        <taxon>Pseudomonadati</taxon>
        <taxon>Bacteroidota</taxon>
        <taxon>Cytophagia</taxon>
        <taxon>Cytophagales</taxon>
        <taxon>Persicobacteraceae</taxon>
        <taxon>Persicobacter</taxon>
    </lineage>
</organism>
<protein>
    <submittedName>
        <fullName evidence="5">AraC family transcriptional regulator</fullName>
    </submittedName>
</protein>
<sequence>MIKKIPYNFKTQDTVEFEDVYSAIILTQTINDEAEKFIGRFVNFGIFHVIEGEGSLQLDFDHYQIKKNDLIIAGPGQVIQDINIPNGKVGIINIQNHVIMDVWRRLDGVYVLNPDHTNSHISLNEEESDTLRIITEKLINKANEDFHFKSVLFNCLVVEALITIEEAMRRNPLPADQLKTITAKFFSLFYLNNSHERKVAFYADQLNITPNYLNIAVKKATGQNVKHFINEMILTDAKRLLKFTTMDAKQIAFELDFDSPAYFNYFFKKETGITPLDYRKKNK</sequence>
<dbReference type="InterPro" id="IPR018060">
    <property type="entry name" value="HTH_AraC"/>
</dbReference>
<keyword evidence="1" id="KW-0805">Transcription regulation</keyword>
<evidence type="ECO:0000313" key="6">
    <source>
        <dbReference type="Proteomes" id="UP001354989"/>
    </source>
</evidence>
<evidence type="ECO:0000259" key="4">
    <source>
        <dbReference type="PROSITE" id="PS01124"/>
    </source>
</evidence>
<keyword evidence="3" id="KW-0804">Transcription</keyword>
<gene>
    <name evidence="5" type="ORF">PEPS_27630</name>
</gene>
<dbReference type="Pfam" id="PF12833">
    <property type="entry name" value="HTH_18"/>
    <property type="match status" value="1"/>
</dbReference>
<geneLocation type="plasmid" evidence="5 6">
    <name>pPP1</name>
</geneLocation>
<evidence type="ECO:0000313" key="5">
    <source>
        <dbReference type="EMBL" id="BDD00483.1"/>
    </source>
</evidence>
<dbReference type="InterPro" id="IPR037923">
    <property type="entry name" value="HTH-like"/>
</dbReference>
<keyword evidence="6" id="KW-1185">Reference proteome</keyword>
<proteinExistence type="predicted"/>
<dbReference type="PROSITE" id="PS01124">
    <property type="entry name" value="HTH_ARAC_FAMILY_2"/>
    <property type="match status" value="1"/>
</dbReference>
<keyword evidence="2" id="KW-0238">DNA-binding</keyword>
<accession>A0ABN6LB89</accession>
<dbReference type="Gene3D" id="1.10.10.60">
    <property type="entry name" value="Homeodomain-like"/>
    <property type="match status" value="1"/>
</dbReference>
<dbReference type="SUPFAM" id="SSF46689">
    <property type="entry name" value="Homeodomain-like"/>
    <property type="match status" value="1"/>
</dbReference>
<feature type="domain" description="HTH araC/xylS-type" evidence="4">
    <location>
        <begin position="183"/>
        <end position="281"/>
    </location>
</feature>
<evidence type="ECO:0000256" key="3">
    <source>
        <dbReference type="ARBA" id="ARBA00023163"/>
    </source>
</evidence>